<gene>
    <name evidence="4" type="primary">106072107</name>
</gene>
<dbReference type="PANTHER" id="PTHR21656">
    <property type="entry name" value="MALE-SPECIFIC LETHAL-1 PROTEIN"/>
    <property type="match status" value="1"/>
</dbReference>
<dbReference type="OrthoDB" id="6022555at2759"/>
<feature type="compositionally biased region" description="Acidic residues" evidence="2">
    <location>
        <begin position="266"/>
        <end position="275"/>
    </location>
</feature>
<feature type="region of interest" description="Disordered" evidence="2">
    <location>
        <begin position="237"/>
        <end position="316"/>
    </location>
</feature>
<dbReference type="VEuPathDB" id="VectorBase:BGLAX_033466"/>
<protein>
    <recommendedName>
        <fullName evidence="3">PEHE domain-containing protein</fullName>
    </recommendedName>
</protein>
<organism evidence="4 5">
    <name type="scientific">Biomphalaria glabrata</name>
    <name type="common">Bloodfluke planorb</name>
    <name type="synonym">Freshwater snail</name>
    <dbReference type="NCBI Taxonomy" id="6526"/>
    <lineage>
        <taxon>Eukaryota</taxon>
        <taxon>Metazoa</taxon>
        <taxon>Spiralia</taxon>
        <taxon>Lophotrochozoa</taxon>
        <taxon>Mollusca</taxon>
        <taxon>Gastropoda</taxon>
        <taxon>Heterobranchia</taxon>
        <taxon>Euthyneura</taxon>
        <taxon>Panpulmonata</taxon>
        <taxon>Hygrophila</taxon>
        <taxon>Lymnaeoidea</taxon>
        <taxon>Planorbidae</taxon>
        <taxon>Biomphalaria</taxon>
    </lineage>
</organism>
<evidence type="ECO:0000256" key="1">
    <source>
        <dbReference type="SAM" id="Coils"/>
    </source>
</evidence>
<evidence type="ECO:0000256" key="2">
    <source>
        <dbReference type="SAM" id="MobiDB-lite"/>
    </source>
</evidence>
<dbReference type="GO" id="GO:0072487">
    <property type="term" value="C:MSL complex"/>
    <property type="evidence" value="ECO:0007669"/>
    <property type="project" value="InterPro"/>
</dbReference>
<name>A0A2C9M3T4_BIOGL</name>
<dbReference type="PANTHER" id="PTHR21656:SF2">
    <property type="entry name" value="MALE-SPECIFIC LETHAL 1 HOMOLOG"/>
    <property type="match status" value="1"/>
</dbReference>
<dbReference type="STRING" id="6526.A0A2C9M3T4"/>
<proteinExistence type="predicted"/>
<keyword evidence="1" id="KW-0175">Coiled coil</keyword>
<feature type="compositionally biased region" description="Basic residues" evidence="2">
    <location>
        <begin position="237"/>
        <end position="250"/>
    </location>
</feature>
<dbReference type="PROSITE" id="PS52052">
    <property type="entry name" value="PEHE"/>
    <property type="match status" value="1"/>
</dbReference>
<dbReference type="RefSeq" id="XP_013087844.2">
    <property type="nucleotide sequence ID" value="XM_013232390.2"/>
</dbReference>
<dbReference type="InterPro" id="IPR029332">
    <property type="entry name" value="PEHE_dom"/>
</dbReference>
<dbReference type="AlphaFoldDB" id="A0A2C9M3T4"/>
<feature type="compositionally biased region" description="Low complexity" evidence="2">
    <location>
        <begin position="282"/>
        <end position="297"/>
    </location>
</feature>
<dbReference type="VEuPathDB" id="VectorBase:BGLB038200"/>
<evidence type="ECO:0000313" key="4">
    <source>
        <dbReference type="EnsemblMetazoa" id="BGLB038200-PA"/>
    </source>
</evidence>
<reference evidence="4" key="1">
    <citation type="submission" date="2020-05" db="UniProtKB">
        <authorList>
            <consortium name="EnsemblMetazoa"/>
        </authorList>
    </citation>
    <scope>IDENTIFICATION</scope>
    <source>
        <strain evidence="4">BB02</strain>
    </source>
</reference>
<dbReference type="Proteomes" id="UP000076420">
    <property type="component" value="Unassembled WGS sequence"/>
</dbReference>
<dbReference type="EnsemblMetazoa" id="BGLB038200-RA">
    <property type="protein sequence ID" value="BGLB038200-PA"/>
    <property type="gene ID" value="BGLB038200"/>
</dbReference>
<dbReference type="InterPro" id="IPR026711">
    <property type="entry name" value="Msl-1"/>
</dbReference>
<feature type="domain" description="PEHE" evidence="3">
    <location>
        <begin position="357"/>
        <end position="473"/>
    </location>
</feature>
<dbReference type="Gene3D" id="1.20.5.170">
    <property type="match status" value="1"/>
</dbReference>
<evidence type="ECO:0000259" key="3">
    <source>
        <dbReference type="PROSITE" id="PS52052"/>
    </source>
</evidence>
<dbReference type="SMART" id="SM01300">
    <property type="entry name" value="PEHE"/>
    <property type="match status" value="1"/>
</dbReference>
<dbReference type="Gene3D" id="6.10.250.2000">
    <property type="match status" value="1"/>
</dbReference>
<dbReference type="Pfam" id="PF15275">
    <property type="entry name" value="PEHE"/>
    <property type="match status" value="1"/>
</dbReference>
<feature type="compositionally biased region" description="Basic and acidic residues" evidence="2">
    <location>
        <begin position="302"/>
        <end position="316"/>
    </location>
</feature>
<accession>A0A2C9M3T4</accession>
<dbReference type="KEGG" id="bgt:106072107"/>
<feature type="coiled-coil region" evidence="1">
    <location>
        <begin position="151"/>
        <end position="192"/>
    </location>
</feature>
<evidence type="ECO:0000313" key="5">
    <source>
        <dbReference type="Proteomes" id="UP000076420"/>
    </source>
</evidence>
<dbReference type="GO" id="GO:0003682">
    <property type="term" value="F:chromatin binding"/>
    <property type="evidence" value="ECO:0007669"/>
    <property type="project" value="TreeGrafter"/>
</dbReference>
<sequence>MICNKLSQFVLYQMKRSAMKSNIAMQPRCRPEGRLFPRRKVAAKASFLNGVGDFDMELSLAIKESLKYVQHEKQEVPKENGYVTNDSCKSDNEHDTTIEVANSSDTQRTNKAVNTVNSKPINAAMAAPSADCVTEEVGRLKDLVLSQAELIQCQQEEISKKEKELKSLRAANDALQCRLERMERRMSILKHKEESHDVIGTKSETLPFRTTTNLQSSPHKSQNEMLKLEYRKRRRHKIYFSHKKTHKRQRLLQSHASFKDMSLNNENEESEEVEDEREKSSNSESEGEQGNNSANESVISGSRKEENGARPNEEVEELKEIKTIDYPIMQTETLYHLYYPRHVFPSPDVKKLMEQTEVETPTWRLKPVTNMYQLEGTENITDEAYNKRHQKFEMEEKRRKRWDLQRLRELRVLEKLQRQREDEIRASQDEADVETFLPSVHDLNHIEITQYLPVMAFGQPVPYVSPAEFEIPWEMSSSGQVVPVNRQKASIVPLKKH</sequence>